<proteinExistence type="predicted"/>
<name>A0A937FCU3_9CLOT</name>
<evidence type="ECO:0000313" key="1">
    <source>
        <dbReference type="EMBL" id="MBL4930908.1"/>
    </source>
</evidence>
<sequence length="108" mass="12590">MKLKNLFITSLPEDQKIDIWNNRIIPAVLKKVNNPRMISDIDIKTADFQVKFDEIVTTFIVEGDNAFGGHLIEDFRVTLDLLSYKLKKVEMRRRGLLTNKDKWVNLGK</sequence>
<dbReference type="RefSeq" id="WP_202766289.1">
    <property type="nucleotide sequence ID" value="NZ_JAESWA010000017.1"/>
</dbReference>
<dbReference type="Proteomes" id="UP000623681">
    <property type="component" value="Unassembled WGS sequence"/>
</dbReference>
<accession>A0A937FCU3</accession>
<dbReference type="EMBL" id="JAESWA010000017">
    <property type="protein sequence ID" value="MBL4930908.1"/>
    <property type="molecule type" value="Genomic_DNA"/>
</dbReference>
<reference evidence="1" key="1">
    <citation type="submission" date="2021-01" db="EMBL/GenBank/DDBJ databases">
        <title>Genome public.</title>
        <authorList>
            <person name="Liu C."/>
            <person name="Sun Q."/>
        </authorList>
    </citation>
    <scope>NUCLEOTIDE SEQUENCE</scope>
    <source>
        <strain evidence="1">YIM B02565</strain>
    </source>
</reference>
<dbReference type="AlphaFoldDB" id="A0A937FCU3"/>
<evidence type="ECO:0000313" key="2">
    <source>
        <dbReference type="Proteomes" id="UP000623681"/>
    </source>
</evidence>
<keyword evidence="2" id="KW-1185">Reference proteome</keyword>
<organism evidence="1 2">
    <name type="scientific">Clostridium paridis</name>
    <dbReference type="NCBI Taxonomy" id="2803863"/>
    <lineage>
        <taxon>Bacteria</taxon>
        <taxon>Bacillati</taxon>
        <taxon>Bacillota</taxon>
        <taxon>Clostridia</taxon>
        <taxon>Eubacteriales</taxon>
        <taxon>Clostridiaceae</taxon>
        <taxon>Clostridium</taxon>
    </lineage>
</organism>
<gene>
    <name evidence="1" type="ORF">JK634_03755</name>
</gene>
<comment type="caution">
    <text evidence="1">The sequence shown here is derived from an EMBL/GenBank/DDBJ whole genome shotgun (WGS) entry which is preliminary data.</text>
</comment>
<protein>
    <submittedName>
        <fullName evidence="1">Uncharacterized protein</fullName>
    </submittedName>
</protein>